<name>A0A2G3E6E5_9FIRM</name>
<dbReference type="Pfam" id="PF13391">
    <property type="entry name" value="HNH_2"/>
    <property type="match status" value="1"/>
</dbReference>
<reference evidence="2 3" key="1">
    <citation type="submission" date="2017-10" db="EMBL/GenBank/DDBJ databases">
        <title>Resolving the taxonomy of Roseburia spp., Eubacterium rectale and Agathobacter spp. through phylogenomic analysis.</title>
        <authorList>
            <person name="Sheridan P.O."/>
            <person name="Walker A.W."/>
            <person name="Duncan S.H."/>
            <person name="Scott K.P."/>
            <person name="Toole P.W.O."/>
            <person name="Luis P."/>
            <person name="Flint H.J."/>
        </authorList>
    </citation>
    <scope>NUCLEOTIDE SEQUENCE [LARGE SCALE GENOMIC DNA]</scope>
    <source>
        <strain evidence="2 3">JK623</strain>
    </source>
</reference>
<protein>
    <submittedName>
        <fullName evidence="2">HNH endonuclease</fullName>
    </submittedName>
</protein>
<dbReference type="GO" id="GO:0004519">
    <property type="term" value="F:endonuclease activity"/>
    <property type="evidence" value="ECO:0007669"/>
    <property type="project" value="UniProtKB-KW"/>
</dbReference>
<dbReference type="AlphaFoldDB" id="A0A2G3E6E5"/>
<sequence length="327" mass="38152">MEGNSIVLDNGRYEILDVLNNVTIPDCIVFNKIGTGHGEKKMYVGSVNNSNVLNFFDDFDRDCFFLKSDLVKFMSDIKPELDMPQQQYARPERMKAYYKKAQESLLNVKGDVVPFRLYRVGVTPPRIYINSDSENWDIFRRIALPNISYISFLKLKGHAGNIYYYCRPFLDYRNDIVKYESPLEIEEEDKIRKSSKTEKDKGNLIQARKGQGLYRQKLLDECPFCPISGINDERLLIASHIKPWAKSNDQEKIDPKNGFALSPNFDCLFDNGYMTFADDKTIIMSPWISPMNQKRLGVYTGMKVPKLPLDKEREKYLEYHREYIYKG</sequence>
<evidence type="ECO:0000259" key="1">
    <source>
        <dbReference type="Pfam" id="PF13391"/>
    </source>
</evidence>
<dbReference type="Proteomes" id="UP000224563">
    <property type="component" value="Unassembled WGS sequence"/>
</dbReference>
<evidence type="ECO:0000313" key="3">
    <source>
        <dbReference type="Proteomes" id="UP000224563"/>
    </source>
</evidence>
<keyword evidence="3" id="KW-1185">Reference proteome</keyword>
<keyword evidence="2" id="KW-0255">Endonuclease</keyword>
<reference evidence="2 3" key="2">
    <citation type="submission" date="2017-10" db="EMBL/GenBank/DDBJ databases">
        <authorList>
            <person name="Banno H."/>
            <person name="Chua N.-H."/>
        </authorList>
    </citation>
    <scope>NUCLEOTIDE SEQUENCE [LARGE SCALE GENOMIC DNA]</scope>
    <source>
        <strain evidence="2 3">JK623</strain>
    </source>
</reference>
<feature type="domain" description="HNH nuclease" evidence="1">
    <location>
        <begin position="225"/>
        <end position="276"/>
    </location>
</feature>
<gene>
    <name evidence="2" type="ORF">CSX02_01575</name>
</gene>
<keyword evidence="2" id="KW-0378">Hydrolase</keyword>
<dbReference type="RefSeq" id="WP_099385381.1">
    <property type="nucleotide sequence ID" value="NZ_JANSWH010000068.1"/>
</dbReference>
<comment type="caution">
    <text evidence="2">The sequence shown here is derived from an EMBL/GenBank/DDBJ whole genome shotgun (WGS) entry which is preliminary data.</text>
</comment>
<dbReference type="InterPro" id="IPR003615">
    <property type="entry name" value="HNH_nuc"/>
</dbReference>
<organism evidence="2 3">
    <name type="scientific">Agathobacter ruminis</name>
    <dbReference type="NCBI Taxonomy" id="1712665"/>
    <lineage>
        <taxon>Bacteria</taxon>
        <taxon>Bacillati</taxon>
        <taxon>Bacillota</taxon>
        <taxon>Clostridia</taxon>
        <taxon>Lachnospirales</taxon>
        <taxon>Lachnospiraceae</taxon>
        <taxon>Agathobacter</taxon>
    </lineage>
</organism>
<keyword evidence="2" id="KW-0540">Nuclease</keyword>
<proteinExistence type="predicted"/>
<evidence type="ECO:0000313" key="2">
    <source>
        <dbReference type="EMBL" id="PHU38663.1"/>
    </source>
</evidence>
<dbReference type="EMBL" id="PDYG01000004">
    <property type="protein sequence ID" value="PHU38663.1"/>
    <property type="molecule type" value="Genomic_DNA"/>
</dbReference>
<accession>A0A2G3E6E5</accession>